<dbReference type="KEGG" id="smo:SELMODRAFT_406727"/>
<keyword evidence="2" id="KW-1185">Reference proteome</keyword>
<accession>D8R196</accession>
<proteinExistence type="predicted"/>
<dbReference type="InParanoid" id="D8R196"/>
<evidence type="ECO:0000313" key="1">
    <source>
        <dbReference type="EMBL" id="EFJ34230.1"/>
    </source>
</evidence>
<sequence length="263" mass="29560">MGIGAIGYSPDSCTWLFSSELSKKGITLEPLTPLKKRFNNDSMHIQVVMAITDIHGSRVFIQGGKGEILQQHSVAATTLWEGEQALRERNLENTEADPQCFSTDKASWEVVVRCVLCKGPVKGIGRTRIRRHFCSFYKEKEDTGCCTADISLRHRPIQEFSEEFVSITRNNIETYNIKLAEFEQHGNSRMTQFSNQGASGSQQLDEDAFSVGGSISTPQVSGSIERRPKLNMFAFLSGNDNKAWEWIECLEGEDQLDAERLQQ</sequence>
<name>D8R196_SELML</name>
<evidence type="ECO:0000313" key="2">
    <source>
        <dbReference type="Proteomes" id="UP000001514"/>
    </source>
</evidence>
<dbReference type="Proteomes" id="UP000001514">
    <property type="component" value="Unassembled WGS sequence"/>
</dbReference>
<protein>
    <submittedName>
        <fullName evidence="1">Uncharacterized protein</fullName>
    </submittedName>
</protein>
<dbReference type="AlphaFoldDB" id="D8R196"/>
<dbReference type="HOGENOM" id="CLU_1059244_0_0_1"/>
<reference evidence="1 2" key="1">
    <citation type="journal article" date="2011" name="Science">
        <title>The Selaginella genome identifies genetic changes associated with the evolution of vascular plants.</title>
        <authorList>
            <person name="Banks J.A."/>
            <person name="Nishiyama T."/>
            <person name="Hasebe M."/>
            <person name="Bowman J.L."/>
            <person name="Gribskov M."/>
            <person name="dePamphilis C."/>
            <person name="Albert V.A."/>
            <person name="Aono N."/>
            <person name="Aoyama T."/>
            <person name="Ambrose B.A."/>
            <person name="Ashton N.W."/>
            <person name="Axtell M.J."/>
            <person name="Barker E."/>
            <person name="Barker M.S."/>
            <person name="Bennetzen J.L."/>
            <person name="Bonawitz N.D."/>
            <person name="Chapple C."/>
            <person name="Cheng C."/>
            <person name="Correa L.G."/>
            <person name="Dacre M."/>
            <person name="DeBarry J."/>
            <person name="Dreyer I."/>
            <person name="Elias M."/>
            <person name="Engstrom E.M."/>
            <person name="Estelle M."/>
            <person name="Feng L."/>
            <person name="Finet C."/>
            <person name="Floyd S.K."/>
            <person name="Frommer W.B."/>
            <person name="Fujita T."/>
            <person name="Gramzow L."/>
            <person name="Gutensohn M."/>
            <person name="Harholt J."/>
            <person name="Hattori M."/>
            <person name="Heyl A."/>
            <person name="Hirai T."/>
            <person name="Hiwatashi Y."/>
            <person name="Ishikawa M."/>
            <person name="Iwata M."/>
            <person name="Karol K.G."/>
            <person name="Koehler B."/>
            <person name="Kolukisaoglu U."/>
            <person name="Kubo M."/>
            <person name="Kurata T."/>
            <person name="Lalonde S."/>
            <person name="Li K."/>
            <person name="Li Y."/>
            <person name="Litt A."/>
            <person name="Lyons E."/>
            <person name="Manning G."/>
            <person name="Maruyama T."/>
            <person name="Michael T.P."/>
            <person name="Mikami K."/>
            <person name="Miyazaki S."/>
            <person name="Morinaga S."/>
            <person name="Murata T."/>
            <person name="Mueller-Roeber B."/>
            <person name="Nelson D.R."/>
            <person name="Obara M."/>
            <person name="Oguri Y."/>
            <person name="Olmstead R.G."/>
            <person name="Onodera N."/>
            <person name="Petersen B.L."/>
            <person name="Pils B."/>
            <person name="Prigge M."/>
            <person name="Rensing S.A."/>
            <person name="Riano-Pachon D.M."/>
            <person name="Roberts A.W."/>
            <person name="Sato Y."/>
            <person name="Scheller H.V."/>
            <person name="Schulz B."/>
            <person name="Schulz C."/>
            <person name="Shakirov E.V."/>
            <person name="Shibagaki N."/>
            <person name="Shinohara N."/>
            <person name="Shippen D.E."/>
            <person name="Soerensen I."/>
            <person name="Sotooka R."/>
            <person name="Sugimoto N."/>
            <person name="Sugita M."/>
            <person name="Sumikawa N."/>
            <person name="Tanurdzic M."/>
            <person name="Theissen G."/>
            <person name="Ulvskov P."/>
            <person name="Wakazuki S."/>
            <person name="Weng J.K."/>
            <person name="Willats W.W."/>
            <person name="Wipf D."/>
            <person name="Wolf P.G."/>
            <person name="Yang L."/>
            <person name="Zimmer A.D."/>
            <person name="Zhu Q."/>
            <person name="Mitros T."/>
            <person name="Hellsten U."/>
            <person name="Loque D."/>
            <person name="Otillar R."/>
            <person name="Salamov A."/>
            <person name="Schmutz J."/>
            <person name="Shapiro H."/>
            <person name="Lindquist E."/>
            <person name="Lucas S."/>
            <person name="Rokhsar D."/>
            <person name="Grigoriev I.V."/>
        </authorList>
    </citation>
    <scope>NUCLEOTIDE SEQUENCE [LARGE SCALE GENOMIC DNA]</scope>
</reference>
<gene>
    <name evidence="1" type="ORF">SELMODRAFT_406727</name>
</gene>
<dbReference type="Gramene" id="EFJ34230">
    <property type="protein sequence ID" value="EFJ34230"/>
    <property type="gene ID" value="SELMODRAFT_406727"/>
</dbReference>
<dbReference type="EMBL" id="GL377570">
    <property type="protein sequence ID" value="EFJ34230.1"/>
    <property type="molecule type" value="Genomic_DNA"/>
</dbReference>
<organism evidence="2">
    <name type="scientific">Selaginella moellendorffii</name>
    <name type="common">Spikemoss</name>
    <dbReference type="NCBI Taxonomy" id="88036"/>
    <lineage>
        <taxon>Eukaryota</taxon>
        <taxon>Viridiplantae</taxon>
        <taxon>Streptophyta</taxon>
        <taxon>Embryophyta</taxon>
        <taxon>Tracheophyta</taxon>
        <taxon>Lycopodiopsida</taxon>
        <taxon>Selaginellales</taxon>
        <taxon>Selaginellaceae</taxon>
        <taxon>Selaginella</taxon>
    </lineage>
</organism>